<proteinExistence type="predicted"/>
<evidence type="ECO:0000256" key="3">
    <source>
        <dbReference type="ARBA" id="ARBA00023163"/>
    </source>
</evidence>
<gene>
    <name evidence="7" type="ORF">KP78_09400</name>
</gene>
<dbReference type="STRING" id="889306.KP78_09400"/>
<dbReference type="RefSeq" id="WP_052474567.1">
    <property type="nucleotide sequence ID" value="NZ_JXRP01000009.1"/>
</dbReference>
<evidence type="ECO:0000313" key="8">
    <source>
        <dbReference type="Proteomes" id="UP000031938"/>
    </source>
</evidence>
<accession>A0A0C2VKP2</accession>
<dbReference type="AlphaFoldDB" id="A0A0C2VKP2"/>
<keyword evidence="2" id="KW-0238">DNA-binding</keyword>
<keyword evidence="1" id="KW-0805">Transcription regulation</keyword>
<keyword evidence="3" id="KW-0804">Transcription</keyword>
<dbReference type="PROSITE" id="PS01124">
    <property type="entry name" value="HTH_ARAC_FAMILY_2"/>
    <property type="match status" value="1"/>
</dbReference>
<dbReference type="SUPFAM" id="SSF46689">
    <property type="entry name" value="Homeodomain-like"/>
    <property type="match status" value="1"/>
</dbReference>
<evidence type="ECO:0000259" key="6">
    <source>
        <dbReference type="PROSITE" id="PS50110"/>
    </source>
</evidence>
<dbReference type="Pfam" id="PF12833">
    <property type="entry name" value="HTH_18"/>
    <property type="match status" value="1"/>
</dbReference>
<dbReference type="GO" id="GO:0000160">
    <property type="term" value="P:phosphorelay signal transduction system"/>
    <property type="evidence" value="ECO:0007669"/>
    <property type="project" value="InterPro"/>
</dbReference>
<comment type="caution">
    <text evidence="4">Lacks conserved residue(s) required for the propagation of feature annotation.</text>
</comment>
<dbReference type="SMART" id="SM00342">
    <property type="entry name" value="HTH_ARAC"/>
    <property type="match status" value="1"/>
</dbReference>
<dbReference type="InterPro" id="IPR009057">
    <property type="entry name" value="Homeodomain-like_sf"/>
</dbReference>
<feature type="domain" description="HTH araC/xylS-type" evidence="5">
    <location>
        <begin position="403"/>
        <end position="502"/>
    </location>
</feature>
<dbReference type="PATRIC" id="fig|889306.3.peg.945"/>
<dbReference type="Proteomes" id="UP000031938">
    <property type="component" value="Unassembled WGS sequence"/>
</dbReference>
<sequence>MRMLNVLIYHQEEFEARGIQWVLEHQISQVAVEIVTDKQALLQQLEASPVNLLIMELEHQAENEKIEKILKDLGISWIGITMERTFEMASRALRWGASDLLLRPLNTSQLVRAVRSFIVSKRKAVFRENSTQQLRSVEEGEKDELEALNYSTLFLPSSYDLKELCFLALIVENKHDLKQLFERVQSFPFSFTFKPFLFNDIIFIVARKDGSTMWIEECNQFHSTWQQEQGSPLAIFINTNSVVEEQEATTINEAYLHTRQLTEIIFYLGFETVYERKSFGKWKVMDPFLTPYEQLEWIDMLQNQQAEKVKNWLSEEFLTLSSPYPNPTTVRVRLTSILAQIRRYMKARELHLTHWEKEYESLFEEIVETPVIYQIIQSMTNFCTRLLNTPSEKQGENPGTLKEKIERLIEVNYWNAQWGLDGAAKELNKHPAYISRAYSAAANRTFRQALNDYRINEAKKLLQESQLVIREIAKLTGFEYSSYFTNKFKNITGITPLAYRNVSKRG</sequence>
<dbReference type="InterPro" id="IPR018060">
    <property type="entry name" value="HTH_AraC"/>
</dbReference>
<dbReference type="SUPFAM" id="SSF52172">
    <property type="entry name" value="CheY-like"/>
    <property type="match status" value="1"/>
</dbReference>
<dbReference type="Gene3D" id="1.10.10.60">
    <property type="entry name" value="Homeodomain-like"/>
    <property type="match status" value="1"/>
</dbReference>
<dbReference type="EMBL" id="JXRP01000009">
    <property type="protein sequence ID" value="KIL49472.1"/>
    <property type="molecule type" value="Genomic_DNA"/>
</dbReference>
<dbReference type="Gene3D" id="3.40.50.2300">
    <property type="match status" value="1"/>
</dbReference>
<dbReference type="PANTHER" id="PTHR43280">
    <property type="entry name" value="ARAC-FAMILY TRANSCRIPTIONAL REGULATOR"/>
    <property type="match status" value="1"/>
</dbReference>
<dbReference type="InterPro" id="IPR001789">
    <property type="entry name" value="Sig_transdc_resp-reg_receiver"/>
</dbReference>
<keyword evidence="8" id="KW-1185">Reference proteome</keyword>
<evidence type="ECO:0000256" key="1">
    <source>
        <dbReference type="ARBA" id="ARBA00023015"/>
    </source>
</evidence>
<feature type="domain" description="Response regulatory" evidence="6">
    <location>
        <begin position="5"/>
        <end position="118"/>
    </location>
</feature>
<evidence type="ECO:0008006" key="9">
    <source>
        <dbReference type="Google" id="ProtNLM"/>
    </source>
</evidence>
<evidence type="ECO:0000256" key="2">
    <source>
        <dbReference type="ARBA" id="ARBA00023125"/>
    </source>
</evidence>
<dbReference type="PANTHER" id="PTHR43280:SF28">
    <property type="entry name" value="HTH-TYPE TRANSCRIPTIONAL ACTIVATOR RHAS"/>
    <property type="match status" value="1"/>
</dbReference>
<dbReference type="GO" id="GO:0003700">
    <property type="term" value="F:DNA-binding transcription factor activity"/>
    <property type="evidence" value="ECO:0007669"/>
    <property type="project" value="InterPro"/>
</dbReference>
<evidence type="ECO:0000256" key="4">
    <source>
        <dbReference type="PROSITE-ProRule" id="PRU00169"/>
    </source>
</evidence>
<evidence type="ECO:0000259" key="5">
    <source>
        <dbReference type="PROSITE" id="PS01124"/>
    </source>
</evidence>
<reference evidence="7 8" key="1">
    <citation type="submission" date="2015-01" db="EMBL/GenBank/DDBJ databases">
        <title>Genome sequencing of Jeotgalibacillus soli.</title>
        <authorList>
            <person name="Goh K.M."/>
            <person name="Chan K.-G."/>
            <person name="Yaakop A.S."/>
            <person name="Ee R."/>
            <person name="Gan H.M."/>
            <person name="Chan C.S."/>
        </authorList>
    </citation>
    <scope>NUCLEOTIDE SEQUENCE [LARGE SCALE GENOMIC DNA]</scope>
    <source>
        <strain evidence="7 8">P9</strain>
    </source>
</reference>
<protein>
    <recommendedName>
        <fullName evidence="9">AraC family transcriptional regulator</fullName>
    </recommendedName>
</protein>
<organism evidence="7 8">
    <name type="scientific">Jeotgalibacillus soli</name>
    <dbReference type="NCBI Taxonomy" id="889306"/>
    <lineage>
        <taxon>Bacteria</taxon>
        <taxon>Bacillati</taxon>
        <taxon>Bacillota</taxon>
        <taxon>Bacilli</taxon>
        <taxon>Bacillales</taxon>
        <taxon>Caryophanaceae</taxon>
        <taxon>Jeotgalibacillus</taxon>
    </lineage>
</organism>
<dbReference type="PROSITE" id="PS50110">
    <property type="entry name" value="RESPONSE_REGULATORY"/>
    <property type="match status" value="1"/>
</dbReference>
<dbReference type="GO" id="GO:0043565">
    <property type="term" value="F:sequence-specific DNA binding"/>
    <property type="evidence" value="ECO:0007669"/>
    <property type="project" value="InterPro"/>
</dbReference>
<evidence type="ECO:0000313" key="7">
    <source>
        <dbReference type="EMBL" id="KIL49472.1"/>
    </source>
</evidence>
<name>A0A0C2VKP2_9BACL</name>
<dbReference type="OrthoDB" id="2563880at2"/>
<comment type="caution">
    <text evidence="7">The sequence shown here is derived from an EMBL/GenBank/DDBJ whole genome shotgun (WGS) entry which is preliminary data.</text>
</comment>
<dbReference type="InterPro" id="IPR011006">
    <property type="entry name" value="CheY-like_superfamily"/>
</dbReference>